<dbReference type="GeneID" id="20652005"/>
<dbReference type="EMBL" id="JH159151">
    <property type="protein sequence ID" value="EGZ29922.1"/>
    <property type="molecule type" value="Genomic_DNA"/>
</dbReference>
<accession>G4YJG7</accession>
<feature type="non-terminal residue" evidence="1">
    <location>
        <position position="1"/>
    </location>
</feature>
<feature type="non-terminal residue" evidence="1">
    <location>
        <position position="89"/>
    </location>
</feature>
<dbReference type="KEGG" id="psoj:PHYSODRAFT_417980"/>
<gene>
    <name evidence="1" type="ORF">PHYSODRAFT_417980</name>
</gene>
<name>G4YJG7_PHYSP</name>
<evidence type="ECO:0000313" key="2">
    <source>
        <dbReference type="Proteomes" id="UP000002640"/>
    </source>
</evidence>
<sequence>PIVKDTAGKRDNSGKMFEVFVANGSTFRDIMHKLWERFSPRVKGLAVKQDDVWSIERRVESAWSRVMQFKWNTHLVPTTTSEQAWNRWV</sequence>
<dbReference type="AlphaFoldDB" id="G4YJG7"/>
<evidence type="ECO:0000313" key="1">
    <source>
        <dbReference type="EMBL" id="EGZ29922.1"/>
    </source>
</evidence>
<dbReference type="InParanoid" id="G4YJG7"/>
<protein>
    <submittedName>
        <fullName evidence="1">Uncharacterized protein</fullName>
    </submittedName>
</protein>
<reference evidence="1 2" key="1">
    <citation type="journal article" date="2006" name="Science">
        <title>Phytophthora genome sequences uncover evolutionary origins and mechanisms of pathogenesis.</title>
        <authorList>
            <person name="Tyler B.M."/>
            <person name="Tripathy S."/>
            <person name="Zhang X."/>
            <person name="Dehal P."/>
            <person name="Jiang R.H."/>
            <person name="Aerts A."/>
            <person name="Arredondo F.D."/>
            <person name="Baxter L."/>
            <person name="Bensasson D."/>
            <person name="Beynon J.L."/>
            <person name="Chapman J."/>
            <person name="Damasceno C.M."/>
            <person name="Dorrance A.E."/>
            <person name="Dou D."/>
            <person name="Dickerman A.W."/>
            <person name="Dubchak I.L."/>
            <person name="Garbelotto M."/>
            <person name="Gijzen M."/>
            <person name="Gordon S.G."/>
            <person name="Govers F."/>
            <person name="Grunwald N.J."/>
            <person name="Huang W."/>
            <person name="Ivors K.L."/>
            <person name="Jones R.W."/>
            <person name="Kamoun S."/>
            <person name="Krampis K."/>
            <person name="Lamour K.H."/>
            <person name="Lee M.K."/>
            <person name="McDonald W.H."/>
            <person name="Medina M."/>
            <person name="Meijer H.J."/>
            <person name="Nordberg E.K."/>
            <person name="Maclean D.J."/>
            <person name="Ospina-Giraldo M.D."/>
            <person name="Morris P.F."/>
            <person name="Phuntumart V."/>
            <person name="Putnam N.H."/>
            <person name="Rash S."/>
            <person name="Rose J.K."/>
            <person name="Sakihama Y."/>
            <person name="Salamov A.A."/>
            <person name="Savidor A."/>
            <person name="Scheuring C.F."/>
            <person name="Smith B.M."/>
            <person name="Sobral B.W."/>
            <person name="Terry A."/>
            <person name="Torto-Alalibo T.A."/>
            <person name="Win J."/>
            <person name="Xu Z."/>
            <person name="Zhang H."/>
            <person name="Grigoriev I.V."/>
            <person name="Rokhsar D.S."/>
            <person name="Boore J.L."/>
        </authorList>
    </citation>
    <scope>NUCLEOTIDE SEQUENCE [LARGE SCALE GENOMIC DNA]</scope>
    <source>
        <strain evidence="1 2">P6497</strain>
    </source>
</reference>
<organism evidence="1 2">
    <name type="scientific">Phytophthora sojae (strain P6497)</name>
    <name type="common">Soybean stem and root rot agent</name>
    <name type="synonym">Phytophthora megasperma f. sp. glycines</name>
    <dbReference type="NCBI Taxonomy" id="1094619"/>
    <lineage>
        <taxon>Eukaryota</taxon>
        <taxon>Sar</taxon>
        <taxon>Stramenopiles</taxon>
        <taxon>Oomycota</taxon>
        <taxon>Peronosporomycetes</taxon>
        <taxon>Peronosporales</taxon>
        <taxon>Peronosporaceae</taxon>
        <taxon>Phytophthora</taxon>
    </lineage>
</organism>
<dbReference type="RefSeq" id="XP_009517197.1">
    <property type="nucleotide sequence ID" value="XM_009518902.1"/>
</dbReference>
<dbReference type="Proteomes" id="UP000002640">
    <property type="component" value="Unassembled WGS sequence"/>
</dbReference>
<keyword evidence="2" id="KW-1185">Reference proteome</keyword>
<proteinExistence type="predicted"/>